<protein>
    <submittedName>
        <fullName evidence="2">Rhodanese-like domain-containing protein</fullName>
    </submittedName>
</protein>
<keyword evidence="3" id="KW-1185">Reference proteome</keyword>
<dbReference type="PANTHER" id="PTHR44086">
    <property type="entry name" value="THIOSULFATE SULFURTRANSFERASE RDL2, MITOCHONDRIAL-RELATED"/>
    <property type="match status" value="1"/>
</dbReference>
<dbReference type="SMART" id="SM00450">
    <property type="entry name" value="RHOD"/>
    <property type="match status" value="1"/>
</dbReference>
<dbReference type="Gene3D" id="3.40.250.10">
    <property type="entry name" value="Rhodanese-like domain"/>
    <property type="match status" value="1"/>
</dbReference>
<dbReference type="EMBL" id="BAABAA010000029">
    <property type="protein sequence ID" value="GAA3600407.1"/>
    <property type="molecule type" value="Genomic_DNA"/>
</dbReference>
<dbReference type="Pfam" id="PF00581">
    <property type="entry name" value="Rhodanese"/>
    <property type="match status" value="1"/>
</dbReference>
<dbReference type="Proteomes" id="UP001501222">
    <property type="component" value="Unassembled WGS sequence"/>
</dbReference>
<accession>A0ABP6Z7N5</accession>
<reference evidence="3" key="1">
    <citation type="journal article" date="2019" name="Int. J. Syst. Evol. Microbiol.">
        <title>The Global Catalogue of Microorganisms (GCM) 10K type strain sequencing project: providing services to taxonomists for standard genome sequencing and annotation.</title>
        <authorList>
            <consortium name="The Broad Institute Genomics Platform"/>
            <consortium name="The Broad Institute Genome Sequencing Center for Infectious Disease"/>
            <person name="Wu L."/>
            <person name="Ma J."/>
        </authorList>
    </citation>
    <scope>NUCLEOTIDE SEQUENCE [LARGE SCALE GENOMIC DNA]</scope>
    <source>
        <strain evidence="3">JCM 16928</strain>
    </source>
</reference>
<evidence type="ECO:0000313" key="2">
    <source>
        <dbReference type="EMBL" id="GAA3600407.1"/>
    </source>
</evidence>
<comment type="caution">
    <text evidence="2">The sequence shown here is derived from an EMBL/GenBank/DDBJ whole genome shotgun (WGS) entry which is preliminary data.</text>
</comment>
<dbReference type="InterPro" id="IPR036873">
    <property type="entry name" value="Rhodanese-like_dom_sf"/>
</dbReference>
<name>A0ABP6Z7N5_9ACTN</name>
<dbReference type="SUPFAM" id="SSF52821">
    <property type="entry name" value="Rhodanese/Cell cycle control phosphatase"/>
    <property type="match status" value="1"/>
</dbReference>
<sequence length="129" mass="13524">MGNSVQDLVANARTTIQNLSVTEVAEALATGGVTLVDLREPAEVTRDGAIENAVFAPRGMLEFYADPASSYHRSEFDPEARVILYCASGGRSALAGRTLQELGYTDVSHLDGGLKAWIAAGRPISGASA</sequence>
<evidence type="ECO:0000259" key="1">
    <source>
        <dbReference type="PROSITE" id="PS50206"/>
    </source>
</evidence>
<dbReference type="CDD" id="cd01447">
    <property type="entry name" value="Polysulfide_ST"/>
    <property type="match status" value="1"/>
</dbReference>
<evidence type="ECO:0000313" key="3">
    <source>
        <dbReference type="Proteomes" id="UP001501222"/>
    </source>
</evidence>
<gene>
    <name evidence="2" type="ORF">GCM10022235_85430</name>
</gene>
<feature type="domain" description="Rhodanese" evidence="1">
    <location>
        <begin position="29"/>
        <end position="126"/>
    </location>
</feature>
<proteinExistence type="predicted"/>
<dbReference type="PANTHER" id="PTHR44086:SF13">
    <property type="entry name" value="THIOSULFATE SULFURTRANSFERASE PSPE"/>
    <property type="match status" value="1"/>
</dbReference>
<organism evidence="2 3">
    <name type="scientific">Kribbella ginsengisoli</name>
    <dbReference type="NCBI Taxonomy" id="363865"/>
    <lineage>
        <taxon>Bacteria</taxon>
        <taxon>Bacillati</taxon>
        <taxon>Actinomycetota</taxon>
        <taxon>Actinomycetes</taxon>
        <taxon>Propionibacteriales</taxon>
        <taxon>Kribbellaceae</taxon>
        <taxon>Kribbella</taxon>
    </lineage>
</organism>
<dbReference type="PROSITE" id="PS50206">
    <property type="entry name" value="RHODANESE_3"/>
    <property type="match status" value="1"/>
</dbReference>
<dbReference type="InterPro" id="IPR001763">
    <property type="entry name" value="Rhodanese-like_dom"/>
</dbReference>